<dbReference type="EMBL" id="JAFIQS010000002">
    <property type="protein sequence ID" value="KAG5173306.1"/>
    <property type="molecule type" value="Genomic_DNA"/>
</dbReference>
<accession>A0A8H7Y475</accession>
<comment type="caution">
    <text evidence="1">The sequence shown here is derived from an EMBL/GenBank/DDBJ whole genome shotgun (WGS) entry which is preliminary data.</text>
</comment>
<gene>
    <name evidence="1" type="ORF">JR316_002818</name>
</gene>
<protein>
    <submittedName>
        <fullName evidence="1">Uncharacterized protein</fullName>
    </submittedName>
</protein>
<name>A0A8H7Y475_PSICU</name>
<dbReference type="AlphaFoldDB" id="A0A8H7Y475"/>
<evidence type="ECO:0000313" key="1">
    <source>
        <dbReference type="EMBL" id="KAG5173306.1"/>
    </source>
</evidence>
<reference evidence="1" key="1">
    <citation type="submission" date="2021-02" db="EMBL/GenBank/DDBJ databases">
        <title>Psilocybe cubensis genome.</title>
        <authorList>
            <person name="Mckernan K.J."/>
            <person name="Crawford S."/>
            <person name="Trippe A."/>
            <person name="Kane L.T."/>
            <person name="Mclaughlin S."/>
        </authorList>
    </citation>
    <scope>NUCLEOTIDE SEQUENCE [LARGE SCALE GENOMIC DNA]</scope>
    <source>
        <strain evidence="1">MGC-MH-2018</strain>
    </source>
</reference>
<organism evidence="1">
    <name type="scientific">Psilocybe cubensis</name>
    <name type="common">Psychedelic mushroom</name>
    <name type="synonym">Stropharia cubensis</name>
    <dbReference type="NCBI Taxonomy" id="181762"/>
    <lineage>
        <taxon>Eukaryota</taxon>
        <taxon>Fungi</taxon>
        <taxon>Dikarya</taxon>
        <taxon>Basidiomycota</taxon>
        <taxon>Agaricomycotina</taxon>
        <taxon>Agaricomycetes</taxon>
        <taxon>Agaricomycetidae</taxon>
        <taxon>Agaricales</taxon>
        <taxon>Agaricineae</taxon>
        <taxon>Strophariaceae</taxon>
        <taxon>Psilocybe</taxon>
    </lineage>
</organism>
<proteinExistence type="predicted"/>
<sequence length="592" mass="67415">MVSRISVPLVCGSLIPCTCGFEKNALRFPPDTGIVRYIRDHLHRRGVTHIPPTVAIPVGCGREAYLFIFPNQSESKDIKEGNLNLNLTVEDTMDCVRRVVNMLPDVRLGVKMLGKEAVNHVYRGHRLPISKSNELIGLDSIFGQRKISFMTQIVSPLLPRIHALSQIVLAQEDMKAFLSIPAQSIAHVRTVNVINEVYFFRTPYRSLLVRTRPTAHQQSQKPANACVEMWTNWGPSQTQSAVCLRVFNDRHLLNVNLNLGNLSIITIVDYPMEWHHVFVHICLPCAPRLVEATLSIRFPRIAGIQSKENIKHAPKFKRRACFSVLRKLALRLYDPSQNPKFLEYIDAPVLDSLVVNASETYMPLQRWDIQAYAKFLRKAWATLTALELVETLSPGVMFMGRILDESEAHGMRQDGADLDTLFSAIPKVLHLKLPFTIPIHKDVFWRLGRREYISRMTGMRITCPSRDVPAMCRALKMRESYFRGSYFEPKSNKGPRGDLAPEVVCTVFLLTSYPEDDEGWMDNGVEKDASGDQNEDRRVIWRQQLEAQIAEILSGTGVRMSVAYLPYGRSSRKAWVPLLYNQMQMLKVHHVS</sequence>